<evidence type="ECO:0000256" key="1">
    <source>
        <dbReference type="SAM" id="MobiDB-lite"/>
    </source>
</evidence>
<proteinExistence type="predicted"/>
<comment type="caution">
    <text evidence="2">The sequence shown here is derived from an EMBL/GenBank/DDBJ whole genome shotgun (WGS) entry which is preliminary data.</text>
</comment>
<dbReference type="Proteomes" id="UP000229523">
    <property type="component" value="Unassembled WGS sequence"/>
</dbReference>
<accession>A0A395GBJ7</accession>
<keyword evidence="3" id="KW-1185">Reference proteome</keyword>
<name>A0A395GBJ7_9STAP</name>
<sequence>MRNKNWGDSDEEPCQIKQNGSIPKKNRAKSSEMARFQVRTVPNQAKWPDSKEEPCQTKRNGPIPKKNRAKSNETPDSK</sequence>
<evidence type="ECO:0000313" key="3">
    <source>
        <dbReference type="Proteomes" id="UP000229523"/>
    </source>
</evidence>
<feature type="region of interest" description="Disordered" evidence="1">
    <location>
        <begin position="1"/>
        <end position="78"/>
    </location>
</feature>
<protein>
    <submittedName>
        <fullName evidence="2">Uncharacterized protein</fullName>
    </submittedName>
</protein>
<organism evidence="2 3">
    <name type="scientific">Macrococcoides goetzii</name>
    <dbReference type="NCBI Taxonomy" id="1891097"/>
    <lineage>
        <taxon>Bacteria</taxon>
        <taxon>Bacillati</taxon>
        <taxon>Bacillota</taxon>
        <taxon>Bacilli</taxon>
        <taxon>Bacillales</taxon>
        <taxon>Staphylococcaceae</taxon>
        <taxon>Macrococcoides</taxon>
    </lineage>
</organism>
<reference evidence="2 3" key="1">
    <citation type="journal article" date="2018" name="Front. Microbiol.">
        <title>Description and Comparative Genomics of Macrococcus caseolyticus subsp. hominis subsp. nov., Macrococcus goetzii sp. nov., Macrococcus epidermidis sp. nov., and Macrococcus bohemicus sp. nov., Novel Macrococci From Human Clinical Material With Virulence Potential and Suspected Uptake of Foreign DNA by Natural Transformation.</title>
        <authorList>
            <person name="Maslanova I."/>
            <person name="Wertheimer Z."/>
            <person name="Sedlacek I."/>
            <person name="Svec P."/>
            <person name="Indrakova A."/>
            <person name="Kovarovic V."/>
            <person name="Schumann P."/>
            <person name="Sproer C."/>
            <person name="Kralova S."/>
            <person name="Sedo O."/>
            <person name="Kristofova L."/>
            <person name="Vrbovska V."/>
            <person name="Fuzik T."/>
            <person name="Petras P."/>
            <person name="Zdrahal Z."/>
            <person name="Ruzickova V."/>
            <person name="Doskar J."/>
            <person name="Pantucek R."/>
        </authorList>
    </citation>
    <scope>NUCLEOTIDE SEQUENCE [LARGE SCALE GENOMIC DNA]</scope>
    <source>
        <strain evidence="2 3">CCM 4927</strain>
    </source>
</reference>
<gene>
    <name evidence="2" type="ORF">BFS35_007545</name>
</gene>
<dbReference type="EMBL" id="MJBI02000002">
    <property type="protein sequence ID" value="RAI81415.1"/>
    <property type="molecule type" value="Genomic_DNA"/>
</dbReference>
<evidence type="ECO:0000313" key="2">
    <source>
        <dbReference type="EMBL" id="RAI81415.1"/>
    </source>
</evidence>
<dbReference type="AlphaFoldDB" id="A0A395GBJ7"/>